<gene>
    <name evidence="10" type="ORF">DFP99_0209</name>
</gene>
<dbReference type="Gene3D" id="3.90.1640.30">
    <property type="match status" value="1"/>
</dbReference>
<evidence type="ECO:0000259" key="9">
    <source>
        <dbReference type="Pfam" id="PF17768"/>
    </source>
</evidence>
<evidence type="ECO:0000259" key="8">
    <source>
        <dbReference type="Pfam" id="PF10141"/>
    </source>
</evidence>
<dbReference type="GeneID" id="94545785"/>
<keyword evidence="11" id="KW-1185">Reference proteome</keyword>
<dbReference type="Pfam" id="PF02272">
    <property type="entry name" value="DHHA1"/>
    <property type="match status" value="1"/>
</dbReference>
<dbReference type="GO" id="GO:0006310">
    <property type="term" value="P:DNA recombination"/>
    <property type="evidence" value="ECO:0007669"/>
    <property type="project" value="InterPro"/>
</dbReference>
<dbReference type="Pfam" id="PF10141">
    <property type="entry name" value="ssDNA-exonuc_C"/>
    <property type="match status" value="1"/>
</dbReference>
<evidence type="ECO:0000259" key="7">
    <source>
        <dbReference type="Pfam" id="PF02272"/>
    </source>
</evidence>
<dbReference type="PANTHER" id="PTHR30255">
    <property type="entry name" value="SINGLE-STRANDED-DNA-SPECIFIC EXONUCLEASE RECJ"/>
    <property type="match status" value="1"/>
</dbReference>
<dbReference type="InterPro" id="IPR001667">
    <property type="entry name" value="DDH_dom"/>
</dbReference>
<dbReference type="PANTHER" id="PTHR30255:SF2">
    <property type="entry name" value="SINGLE-STRANDED-DNA-SPECIFIC EXONUCLEASE RECJ"/>
    <property type="match status" value="1"/>
</dbReference>
<keyword evidence="4" id="KW-0378">Hydrolase</keyword>
<comment type="caution">
    <text evidence="10">The sequence shown here is derived from an EMBL/GenBank/DDBJ whole genome shotgun (WGS) entry which is preliminary data.</text>
</comment>
<dbReference type="InterPro" id="IPR038763">
    <property type="entry name" value="DHH_sf"/>
</dbReference>
<sequence length="766" mass="83027">MINARYDWHFPEVKNGAAVKNLMETFGIPELIAKILVNRGYEEVEQAQAFLRPDIDQLYDPYLLHDMDAAIERIQQAIDHGERIVVYGDYDVDGITATAIMTMALEILGADVDYFVPNRFTDGYGPNLSQYQRLAADGMNLLITVDNGVSGQEPIAWLMANGVDVIVTDHHELPVTLPEAVAVVHPRHPAGHYPFGGLSGAGVAFKVASALLEVPADELLDLAAIGAIADVMDIVDENRTIVALGLENLRQDARPGLAALLASAGTDPASLDSATIGFTIGPRLNALGRMGDASLGVRLLLTDDPLKAGKIAATVEQLNQERRELVDVITAAALEMATALDDDPVLVVAGTDWHEGVLGIVAARLVEQTGKPAIVLNTDAGVLKGSARSVPAFDIFKALDGHRDLMTAFGGHASAAGMTVPAENLQPLRDVLRDEANQQALATAGLPTLQIADTLSGADFNADNYAALKILAPFGAGNPEPLFAVPLTGVENVKTMSQDKHLRLTGMTKTRSVPIVAFGRGDLATDLTSHFDELTFVGTMSENTFNGQTSYQLLTKDVQAVGSSILDWRTNKLTNQLFSQPAHYVFFNQKMYQQATGFMKAPAQAVWWEDAFNMTSIGTLAMVDLPADLAQLHELLAFVPAKRWAPIFYTKHSAYLQKTPTKAEFGLVYKFAVAHHDVNVRAQLQDLAIYLKIDLQVLVLILQVFNEAKFVKIENGLMNSLPSPAKVALETMPSYQKFLAKRELEKDLIYSTTAQLDALLSKLAQP</sequence>
<name>A0A288QM31_9LACO</name>
<feature type="domain" description="DHHA1" evidence="7">
    <location>
        <begin position="343"/>
        <end position="436"/>
    </location>
</feature>
<protein>
    <recommendedName>
        <fullName evidence="2">Single-stranded-DNA-specific exonuclease RecJ</fullName>
    </recommendedName>
</protein>
<feature type="domain" description="RecJ OB" evidence="9">
    <location>
        <begin position="455"/>
        <end position="557"/>
    </location>
</feature>
<dbReference type="Gene3D" id="3.10.310.30">
    <property type="match status" value="1"/>
</dbReference>
<evidence type="ECO:0000259" key="6">
    <source>
        <dbReference type="Pfam" id="PF01368"/>
    </source>
</evidence>
<keyword evidence="5 10" id="KW-0269">Exonuclease</keyword>
<feature type="domain" description="Single-stranded-DNA-specific exonuclease RecJ C-terminal" evidence="8">
    <location>
        <begin position="565"/>
        <end position="757"/>
    </location>
</feature>
<evidence type="ECO:0000256" key="2">
    <source>
        <dbReference type="ARBA" id="ARBA00019841"/>
    </source>
</evidence>
<proteinExistence type="inferred from homology"/>
<comment type="similarity">
    <text evidence="1">Belongs to the RecJ family.</text>
</comment>
<evidence type="ECO:0000256" key="1">
    <source>
        <dbReference type="ARBA" id="ARBA00005915"/>
    </source>
</evidence>
<dbReference type="InterPro" id="IPR051673">
    <property type="entry name" value="SSDNA_exonuclease_RecJ"/>
</dbReference>
<dbReference type="InterPro" id="IPR003156">
    <property type="entry name" value="DHHA1_dom"/>
</dbReference>
<evidence type="ECO:0000313" key="10">
    <source>
        <dbReference type="EMBL" id="RDL11790.1"/>
    </source>
</evidence>
<dbReference type="Pfam" id="PF01368">
    <property type="entry name" value="DHH"/>
    <property type="match status" value="1"/>
</dbReference>
<dbReference type="InterPro" id="IPR041122">
    <property type="entry name" value="RecJ_OB"/>
</dbReference>
<dbReference type="GO" id="GO:0006281">
    <property type="term" value="P:DNA repair"/>
    <property type="evidence" value="ECO:0007669"/>
    <property type="project" value="InterPro"/>
</dbReference>
<dbReference type="Proteomes" id="UP000254912">
    <property type="component" value="Unassembled WGS sequence"/>
</dbReference>
<dbReference type="NCBIfam" id="TIGR00644">
    <property type="entry name" value="recJ"/>
    <property type="match status" value="1"/>
</dbReference>
<dbReference type="Pfam" id="PF17768">
    <property type="entry name" value="RecJ_OB"/>
    <property type="match status" value="1"/>
</dbReference>
<organism evidence="10 11">
    <name type="scientific">Weissella soli</name>
    <dbReference type="NCBI Taxonomy" id="155866"/>
    <lineage>
        <taxon>Bacteria</taxon>
        <taxon>Bacillati</taxon>
        <taxon>Bacillota</taxon>
        <taxon>Bacilli</taxon>
        <taxon>Lactobacillales</taxon>
        <taxon>Lactobacillaceae</taxon>
        <taxon>Weissella</taxon>
    </lineage>
</organism>
<reference evidence="10 11" key="1">
    <citation type="submission" date="2018-07" db="EMBL/GenBank/DDBJ databases">
        <title>Genomic Encyclopedia of Type Strains, Phase III (KMG-III): the genomes of soil and plant-associated and newly described type strains.</title>
        <authorList>
            <person name="Whitman W."/>
        </authorList>
    </citation>
    <scope>NUCLEOTIDE SEQUENCE [LARGE SCALE GENOMIC DNA]</scope>
    <source>
        <strain evidence="10 11">CECT 7031</strain>
    </source>
</reference>
<keyword evidence="3" id="KW-0540">Nuclease</keyword>
<dbReference type="SUPFAM" id="SSF64182">
    <property type="entry name" value="DHH phosphoesterases"/>
    <property type="match status" value="1"/>
</dbReference>
<dbReference type="RefSeq" id="WP_070229861.1">
    <property type="nucleotide sequence ID" value="NZ_BJYO01000002.1"/>
</dbReference>
<dbReference type="GO" id="GO:0003676">
    <property type="term" value="F:nucleic acid binding"/>
    <property type="evidence" value="ECO:0007669"/>
    <property type="project" value="InterPro"/>
</dbReference>
<dbReference type="InterPro" id="IPR018779">
    <property type="entry name" value="RecJ_C"/>
</dbReference>
<accession>A0A288QM31</accession>
<dbReference type="InterPro" id="IPR004610">
    <property type="entry name" value="RecJ"/>
</dbReference>
<feature type="domain" description="DDH" evidence="6">
    <location>
        <begin position="83"/>
        <end position="226"/>
    </location>
</feature>
<evidence type="ECO:0000256" key="3">
    <source>
        <dbReference type="ARBA" id="ARBA00022722"/>
    </source>
</evidence>
<dbReference type="EMBL" id="QRAS01000001">
    <property type="protein sequence ID" value="RDL11790.1"/>
    <property type="molecule type" value="Genomic_DNA"/>
</dbReference>
<evidence type="ECO:0000313" key="11">
    <source>
        <dbReference type="Proteomes" id="UP000254912"/>
    </source>
</evidence>
<dbReference type="GO" id="GO:0008409">
    <property type="term" value="F:5'-3' exonuclease activity"/>
    <property type="evidence" value="ECO:0007669"/>
    <property type="project" value="InterPro"/>
</dbReference>
<evidence type="ECO:0000256" key="4">
    <source>
        <dbReference type="ARBA" id="ARBA00022801"/>
    </source>
</evidence>
<evidence type="ECO:0000256" key="5">
    <source>
        <dbReference type="ARBA" id="ARBA00022839"/>
    </source>
</evidence>
<dbReference type="AlphaFoldDB" id="A0A288QM31"/>
<dbReference type="KEGG" id="wso:WSWS_00579"/>